<sequence>MLRVILFSAEDKPRRVLVLANVSSNERHSYDEFTKNALPLMHLAGLQVDILKVAIVSINLSQSLQKNAAIV</sequence>
<gene>
    <name evidence="1" type="ORF">ANCCEY_01817</name>
</gene>
<name>A0A0D6M4I3_9BILA</name>
<keyword evidence="2" id="KW-1185">Reference proteome</keyword>
<protein>
    <submittedName>
        <fullName evidence="1">Uncharacterized protein</fullName>
    </submittedName>
</protein>
<proteinExistence type="predicted"/>
<evidence type="ECO:0000313" key="2">
    <source>
        <dbReference type="Proteomes" id="UP000054495"/>
    </source>
</evidence>
<reference evidence="1 2" key="1">
    <citation type="submission" date="2013-05" db="EMBL/GenBank/DDBJ databases">
        <title>Draft genome of the parasitic nematode Anyclostoma ceylanicum.</title>
        <authorList>
            <person name="Mitreva M."/>
        </authorList>
    </citation>
    <scope>NUCLEOTIDE SEQUENCE [LARGE SCALE GENOMIC DNA]</scope>
</reference>
<organism evidence="1 2">
    <name type="scientific">Ancylostoma ceylanicum</name>
    <dbReference type="NCBI Taxonomy" id="53326"/>
    <lineage>
        <taxon>Eukaryota</taxon>
        <taxon>Metazoa</taxon>
        <taxon>Ecdysozoa</taxon>
        <taxon>Nematoda</taxon>
        <taxon>Chromadorea</taxon>
        <taxon>Rhabditida</taxon>
        <taxon>Rhabditina</taxon>
        <taxon>Rhabditomorpha</taxon>
        <taxon>Strongyloidea</taxon>
        <taxon>Ancylostomatidae</taxon>
        <taxon>Ancylostomatinae</taxon>
        <taxon>Ancylostoma</taxon>
    </lineage>
</organism>
<dbReference type="EMBL" id="KE124800">
    <property type="protein sequence ID" value="EPB79064.1"/>
    <property type="molecule type" value="Genomic_DNA"/>
</dbReference>
<accession>A0A0D6M4I3</accession>
<dbReference type="Proteomes" id="UP000054495">
    <property type="component" value="Unassembled WGS sequence"/>
</dbReference>
<evidence type="ECO:0000313" key="1">
    <source>
        <dbReference type="EMBL" id="EPB79064.1"/>
    </source>
</evidence>
<dbReference type="AlphaFoldDB" id="A0A0D6M4I3"/>